<name>A0A5J4Q1S5_9ZZZZ</name>
<gene>
    <name evidence="1" type="ORF">EZS27_034530</name>
</gene>
<feature type="non-terminal residue" evidence="1">
    <location>
        <position position="1"/>
    </location>
</feature>
<comment type="caution">
    <text evidence="1">The sequence shown here is derived from an EMBL/GenBank/DDBJ whole genome shotgun (WGS) entry which is preliminary data.</text>
</comment>
<dbReference type="EMBL" id="SNRY01005446">
    <property type="protein sequence ID" value="KAA6314931.1"/>
    <property type="molecule type" value="Genomic_DNA"/>
</dbReference>
<proteinExistence type="predicted"/>
<organism evidence="1">
    <name type="scientific">termite gut metagenome</name>
    <dbReference type="NCBI Taxonomy" id="433724"/>
    <lineage>
        <taxon>unclassified sequences</taxon>
        <taxon>metagenomes</taxon>
        <taxon>organismal metagenomes</taxon>
    </lineage>
</organism>
<sequence length="32" mass="3674">SLKKEMSIYCAIKGITLKDFMTRAIEKELISI</sequence>
<protein>
    <submittedName>
        <fullName evidence="1">Uncharacterized protein</fullName>
    </submittedName>
</protein>
<reference evidence="1" key="1">
    <citation type="submission" date="2019-03" db="EMBL/GenBank/DDBJ databases">
        <title>Single cell metagenomics reveals metabolic interactions within the superorganism composed of flagellate Streblomastix strix and complex community of Bacteroidetes bacteria on its surface.</title>
        <authorList>
            <person name="Treitli S.C."/>
            <person name="Kolisko M."/>
            <person name="Husnik F."/>
            <person name="Keeling P."/>
            <person name="Hampl V."/>
        </authorList>
    </citation>
    <scope>NUCLEOTIDE SEQUENCE</scope>
    <source>
        <strain evidence="1">STM</strain>
    </source>
</reference>
<dbReference type="AlphaFoldDB" id="A0A5J4Q1S5"/>
<evidence type="ECO:0000313" key="1">
    <source>
        <dbReference type="EMBL" id="KAA6314931.1"/>
    </source>
</evidence>
<accession>A0A5J4Q1S5</accession>